<reference evidence="9 10" key="1">
    <citation type="journal article" date="2020" name="G3 (Bethesda)">
        <title>Improved Reference Genome for Cyclotella cryptica CCMP332, a Model for Cell Wall Morphogenesis, Salinity Adaptation, and Lipid Production in Diatoms (Bacillariophyta).</title>
        <authorList>
            <person name="Roberts W.R."/>
            <person name="Downey K.M."/>
            <person name="Ruck E.C."/>
            <person name="Traller J.C."/>
            <person name="Alverson A.J."/>
        </authorList>
    </citation>
    <scope>NUCLEOTIDE SEQUENCE [LARGE SCALE GENOMIC DNA]</scope>
    <source>
        <strain evidence="9 10">CCMP332</strain>
    </source>
</reference>
<dbReference type="InterPro" id="IPR011009">
    <property type="entry name" value="Kinase-like_dom_sf"/>
</dbReference>
<protein>
    <recommendedName>
        <fullName evidence="8">Protein kinase domain-containing protein</fullName>
    </recommendedName>
</protein>
<dbReference type="PROSITE" id="PS00108">
    <property type="entry name" value="PROTEIN_KINASE_ST"/>
    <property type="match status" value="1"/>
</dbReference>
<dbReference type="SMART" id="SM00220">
    <property type="entry name" value="S_TKc"/>
    <property type="match status" value="1"/>
</dbReference>
<gene>
    <name evidence="9" type="ORF">HJC23_011919</name>
</gene>
<dbReference type="InterPro" id="IPR000719">
    <property type="entry name" value="Prot_kinase_dom"/>
</dbReference>
<comment type="caution">
    <text evidence="9">The sequence shown here is derived from an EMBL/GenBank/DDBJ whole genome shotgun (WGS) entry which is preliminary data.</text>
</comment>
<feature type="region of interest" description="Disordered" evidence="7">
    <location>
        <begin position="506"/>
        <end position="534"/>
    </location>
</feature>
<feature type="region of interest" description="Disordered" evidence="7">
    <location>
        <begin position="427"/>
        <end position="482"/>
    </location>
</feature>
<dbReference type="PROSITE" id="PS00107">
    <property type="entry name" value="PROTEIN_KINASE_ATP"/>
    <property type="match status" value="1"/>
</dbReference>
<dbReference type="Gene3D" id="3.30.200.20">
    <property type="entry name" value="Phosphorylase Kinase, domain 1"/>
    <property type="match status" value="1"/>
</dbReference>
<keyword evidence="10" id="KW-1185">Reference proteome</keyword>
<name>A0ABD3NSW1_9STRA</name>
<evidence type="ECO:0000256" key="2">
    <source>
        <dbReference type="ARBA" id="ARBA00022679"/>
    </source>
</evidence>
<dbReference type="InterPro" id="IPR008271">
    <property type="entry name" value="Ser/Thr_kinase_AS"/>
</dbReference>
<keyword evidence="3 6" id="KW-0547">Nucleotide-binding</keyword>
<dbReference type="PANTHER" id="PTHR24055">
    <property type="entry name" value="MITOGEN-ACTIVATED PROTEIN KINASE"/>
    <property type="match status" value="1"/>
</dbReference>
<sequence>MNRYELLSQIGDGTFGRVMKAKSKESGEVVAIKHIKKKFKTWKACVDLREVQSLRMTGGHPNIVMMKEVIRESDESLYFVFEYLPDGTLYDLMKKCTNTKSLTKTPGSEEKIYLSHERIVSIMKQIFAGLSHMNRAGFFHRDIKPENILVDGDIVKVADFGLAREVRSQPPFTYYVSTRWYRAPEVILHSAYYGPPIDMFACGLLLSELYTLQPLFPGTSEIDQIHKMTALLGPPTEVTWSEGVQLMKKMNIILPQPTYVNDEVDSNFNIDEKIESMIRLSIRGWHFAANLIRLLIQWNPSSRPNADNALRHEYFGSVSPDAVNIHGAIEGSQASQARAGIETRNRDDFREQTMSLKEIGTSSKLPRPTEREPNEFLDYLNAISSSGGDVAHRDESVRGALQSKINMHNGGSSQRTEQCEPSLRAKLSLSTRNRPRPSLSVLATPYKEGINAAATSRSAGRRDRRRSWRKSSNRTRTADKPQWLLSNQNMGKGAIEVRVQVSNTLHTLESGDSAPSSDKRQEDLYGSERVWNPF</sequence>
<proteinExistence type="predicted"/>
<dbReference type="Gene3D" id="1.10.510.10">
    <property type="entry name" value="Transferase(Phosphotransferase) domain 1"/>
    <property type="match status" value="1"/>
</dbReference>
<evidence type="ECO:0000313" key="9">
    <source>
        <dbReference type="EMBL" id="KAL3776790.1"/>
    </source>
</evidence>
<dbReference type="GO" id="GO:0005524">
    <property type="term" value="F:ATP binding"/>
    <property type="evidence" value="ECO:0007669"/>
    <property type="project" value="UniProtKB-UniRule"/>
</dbReference>
<keyword evidence="2" id="KW-0808">Transferase</keyword>
<dbReference type="FunFam" id="1.10.510.10:FF:000624">
    <property type="entry name" value="Mitogen-activated protein kinase"/>
    <property type="match status" value="1"/>
</dbReference>
<organism evidence="9 10">
    <name type="scientific">Cyclotella cryptica</name>
    <dbReference type="NCBI Taxonomy" id="29204"/>
    <lineage>
        <taxon>Eukaryota</taxon>
        <taxon>Sar</taxon>
        <taxon>Stramenopiles</taxon>
        <taxon>Ochrophyta</taxon>
        <taxon>Bacillariophyta</taxon>
        <taxon>Coscinodiscophyceae</taxon>
        <taxon>Thalassiosirophycidae</taxon>
        <taxon>Stephanodiscales</taxon>
        <taxon>Stephanodiscaceae</taxon>
        <taxon>Cyclotella</taxon>
    </lineage>
</organism>
<dbReference type="InterPro" id="IPR017441">
    <property type="entry name" value="Protein_kinase_ATP_BS"/>
</dbReference>
<dbReference type="SUPFAM" id="SSF56112">
    <property type="entry name" value="Protein kinase-like (PK-like)"/>
    <property type="match status" value="1"/>
</dbReference>
<evidence type="ECO:0000256" key="4">
    <source>
        <dbReference type="ARBA" id="ARBA00022777"/>
    </source>
</evidence>
<accession>A0ABD3NSW1</accession>
<evidence type="ECO:0000256" key="6">
    <source>
        <dbReference type="PROSITE-ProRule" id="PRU10141"/>
    </source>
</evidence>
<keyword evidence="4" id="KW-0418">Kinase</keyword>
<dbReference type="Proteomes" id="UP001516023">
    <property type="component" value="Unassembled WGS sequence"/>
</dbReference>
<feature type="domain" description="Protein kinase" evidence="8">
    <location>
        <begin position="4"/>
        <end position="315"/>
    </location>
</feature>
<dbReference type="CDD" id="cd07830">
    <property type="entry name" value="STKc_MAK_like"/>
    <property type="match status" value="1"/>
</dbReference>
<evidence type="ECO:0000259" key="8">
    <source>
        <dbReference type="PROSITE" id="PS50011"/>
    </source>
</evidence>
<dbReference type="GO" id="GO:0004674">
    <property type="term" value="F:protein serine/threonine kinase activity"/>
    <property type="evidence" value="ECO:0007669"/>
    <property type="project" value="UniProtKB-KW"/>
</dbReference>
<evidence type="ECO:0000313" key="10">
    <source>
        <dbReference type="Proteomes" id="UP001516023"/>
    </source>
</evidence>
<evidence type="ECO:0000256" key="1">
    <source>
        <dbReference type="ARBA" id="ARBA00022527"/>
    </source>
</evidence>
<evidence type="ECO:0000256" key="7">
    <source>
        <dbReference type="SAM" id="MobiDB-lite"/>
    </source>
</evidence>
<dbReference type="InterPro" id="IPR050117">
    <property type="entry name" value="MAPK"/>
</dbReference>
<keyword evidence="1" id="KW-0723">Serine/threonine-protein kinase</keyword>
<feature type="compositionally biased region" description="Basic residues" evidence="7">
    <location>
        <begin position="462"/>
        <end position="473"/>
    </location>
</feature>
<dbReference type="EMBL" id="JABMIG020000473">
    <property type="protein sequence ID" value="KAL3776790.1"/>
    <property type="molecule type" value="Genomic_DNA"/>
</dbReference>
<feature type="binding site" evidence="6">
    <location>
        <position position="33"/>
    </location>
    <ligand>
        <name>ATP</name>
        <dbReference type="ChEBI" id="CHEBI:30616"/>
    </ligand>
</feature>
<dbReference type="Pfam" id="PF00069">
    <property type="entry name" value="Pkinase"/>
    <property type="match status" value="1"/>
</dbReference>
<evidence type="ECO:0000256" key="3">
    <source>
        <dbReference type="ARBA" id="ARBA00022741"/>
    </source>
</evidence>
<dbReference type="PROSITE" id="PS50011">
    <property type="entry name" value="PROTEIN_KINASE_DOM"/>
    <property type="match status" value="1"/>
</dbReference>
<evidence type="ECO:0000256" key="5">
    <source>
        <dbReference type="ARBA" id="ARBA00022840"/>
    </source>
</evidence>
<keyword evidence="5 6" id="KW-0067">ATP-binding</keyword>
<dbReference type="FunFam" id="3.30.200.20:FF:000545">
    <property type="entry name" value="CMGC family protein kinase"/>
    <property type="match status" value="1"/>
</dbReference>
<dbReference type="AlphaFoldDB" id="A0ABD3NSW1"/>